<reference evidence="1 2" key="1">
    <citation type="submission" date="2020-09" db="EMBL/GenBank/DDBJ databases">
        <title>Pseudoxanthomonas sp. CAU 1598 isolated from sand of Yaerae Beach.</title>
        <authorList>
            <person name="Kim W."/>
        </authorList>
    </citation>
    <scope>NUCLEOTIDE SEQUENCE [LARGE SCALE GENOMIC DNA]</scope>
    <source>
        <strain evidence="1 2">CAU 1598</strain>
    </source>
</reference>
<proteinExistence type="predicted"/>
<gene>
    <name evidence="1" type="ORF">IFO71_09930</name>
</gene>
<name>A0AAW3ZKU2_9GAMM</name>
<dbReference type="AlphaFoldDB" id="A0AAW3ZKU2"/>
<evidence type="ECO:0000313" key="2">
    <source>
        <dbReference type="Proteomes" id="UP000613768"/>
    </source>
</evidence>
<accession>A0AAW3ZKU2</accession>
<keyword evidence="2" id="KW-1185">Reference proteome</keyword>
<sequence>MPIRRILLCLVLFAGLLGCSDPEAERREAEARAQAAQARIEALADEAYRQFEAVQSTNKPELALAYAEDILSRYPNSRAAQRLSEQLPKLREVAKASAEQRRLESLWTYHAVDDQEAGGRVFTAYVRAKNNSNLRLVLRRHPAWGQSVYLLADSDEFSCVKECRVAARADDQDLPKVLISEVKNNVPPAVFLEEDQKMLEIIDQAQTFEISPGLKKQGDKRFLFEVSALDLEQLGPPVKGQND</sequence>
<evidence type="ECO:0000313" key="1">
    <source>
        <dbReference type="EMBL" id="MBD8526055.1"/>
    </source>
</evidence>
<dbReference type="RefSeq" id="WP_192029477.1">
    <property type="nucleotide sequence ID" value="NZ_JACYTR010000016.1"/>
</dbReference>
<dbReference type="Proteomes" id="UP000613768">
    <property type="component" value="Unassembled WGS sequence"/>
</dbReference>
<comment type="caution">
    <text evidence="1">The sequence shown here is derived from an EMBL/GenBank/DDBJ whole genome shotgun (WGS) entry which is preliminary data.</text>
</comment>
<evidence type="ECO:0008006" key="3">
    <source>
        <dbReference type="Google" id="ProtNLM"/>
    </source>
</evidence>
<dbReference type="PROSITE" id="PS51257">
    <property type="entry name" value="PROKAR_LIPOPROTEIN"/>
    <property type="match status" value="1"/>
</dbReference>
<dbReference type="EMBL" id="JACYTR010000016">
    <property type="protein sequence ID" value="MBD8526055.1"/>
    <property type="molecule type" value="Genomic_DNA"/>
</dbReference>
<protein>
    <recommendedName>
        <fullName evidence="3">Lipoprotein</fullName>
    </recommendedName>
</protein>
<organism evidence="1 2">
    <name type="scientific">Pseudomarimonas arenosa</name>
    <dbReference type="NCBI Taxonomy" id="2774145"/>
    <lineage>
        <taxon>Bacteria</taxon>
        <taxon>Pseudomonadati</taxon>
        <taxon>Pseudomonadota</taxon>
        <taxon>Gammaproteobacteria</taxon>
        <taxon>Lysobacterales</taxon>
        <taxon>Lysobacteraceae</taxon>
        <taxon>Pseudomarimonas</taxon>
    </lineage>
</organism>